<dbReference type="Proteomes" id="UP000422569">
    <property type="component" value="Chromosome"/>
</dbReference>
<reference evidence="2 3" key="1">
    <citation type="submission" date="2019-09" db="EMBL/GenBank/DDBJ databases">
        <title>Isolation and complete genome sequencing of Methylocystis species.</title>
        <authorList>
            <person name="Rumah B.L."/>
            <person name="Stead C.E."/>
            <person name="Stevens B.C."/>
            <person name="Minton N.P."/>
            <person name="Grosse-Honebrink A."/>
            <person name="Zhang Y."/>
        </authorList>
    </citation>
    <scope>NUCLEOTIDE SEQUENCE [LARGE SCALE GENOMIC DNA]</scope>
    <source>
        <strain evidence="2 3">BRCS2</strain>
    </source>
</reference>
<dbReference type="Pfam" id="PF00156">
    <property type="entry name" value="Pribosyltran"/>
    <property type="match status" value="1"/>
</dbReference>
<organism evidence="2 3">
    <name type="scientific">Methylocystis parvus</name>
    <dbReference type="NCBI Taxonomy" id="134"/>
    <lineage>
        <taxon>Bacteria</taxon>
        <taxon>Pseudomonadati</taxon>
        <taxon>Pseudomonadota</taxon>
        <taxon>Alphaproteobacteria</taxon>
        <taxon>Hyphomicrobiales</taxon>
        <taxon>Methylocystaceae</taxon>
        <taxon>Methylocystis</taxon>
    </lineage>
</organism>
<dbReference type="InterPro" id="IPR000836">
    <property type="entry name" value="PRTase_dom"/>
</dbReference>
<dbReference type="EMBL" id="CP044331">
    <property type="protein sequence ID" value="QGM96677.1"/>
    <property type="molecule type" value="Genomic_DNA"/>
</dbReference>
<dbReference type="AlphaFoldDB" id="A0A6B8LW85"/>
<dbReference type="RefSeq" id="WP_016920476.1">
    <property type="nucleotide sequence ID" value="NZ_CP044331.1"/>
</dbReference>
<dbReference type="InterPro" id="IPR029057">
    <property type="entry name" value="PRTase-like"/>
</dbReference>
<accession>A0A6B8LW85</accession>
<sequence length="218" mass="23194">MPFRDRAQAGARLAKALAAYKGKDAVVFALPRGGVPVAAPIADALHAPLDLSLVRKIGVPGQPELAMGAIANGGAPIVVRNEDVIALAGVSECQFERACAEASAEIARRRRLYFGDRPRASAAGRIAIVADDGVATGATTRAALRAVRAQEPSKLILAVPVAPGETLDMLGREADEIVCLETHDYFMGVGCYYDDFRQIEDDEVVSLLERYGPRRPRG</sequence>
<protein>
    <submittedName>
        <fullName evidence="2">Phosphoribosyltransferase</fullName>
    </submittedName>
</protein>
<gene>
    <name evidence="2" type="ORF">F7D14_03730</name>
</gene>
<dbReference type="Gene3D" id="3.30.1310.20">
    <property type="entry name" value="PRTase-like"/>
    <property type="match status" value="1"/>
</dbReference>
<dbReference type="GO" id="GO:0016757">
    <property type="term" value="F:glycosyltransferase activity"/>
    <property type="evidence" value="ECO:0007669"/>
    <property type="project" value="UniProtKB-KW"/>
</dbReference>
<feature type="domain" description="Phosphoribosyltransferase" evidence="1">
    <location>
        <begin position="7"/>
        <end position="186"/>
    </location>
</feature>
<evidence type="ECO:0000313" key="3">
    <source>
        <dbReference type="Proteomes" id="UP000422569"/>
    </source>
</evidence>
<evidence type="ECO:0000259" key="1">
    <source>
        <dbReference type="Pfam" id="PF00156"/>
    </source>
</evidence>
<dbReference type="CDD" id="cd06223">
    <property type="entry name" value="PRTases_typeI"/>
    <property type="match status" value="1"/>
</dbReference>
<dbReference type="Gene3D" id="3.40.50.2020">
    <property type="match status" value="1"/>
</dbReference>
<keyword evidence="2" id="KW-0328">Glycosyltransferase</keyword>
<keyword evidence="2" id="KW-0808">Transferase</keyword>
<dbReference type="KEGG" id="mpar:F7D14_03730"/>
<name>A0A6B8LW85_9HYPH</name>
<evidence type="ECO:0000313" key="2">
    <source>
        <dbReference type="EMBL" id="QGM96677.1"/>
    </source>
</evidence>
<dbReference type="SUPFAM" id="SSF53271">
    <property type="entry name" value="PRTase-like"/>
    <property type="match status" value="1"/>
</dbReference>
<keyword evidence="3" id="KW-1185">Reference proteome</keyword>
<proteinExistence type="predicted"/>